<dbReference type="EMBL" id="FQXV01000001">
    <property type="protein sequence ID" value="SHH54762.1"/>
    <property type="molecule type" value="Genomic_DNA"/>
</dbReference>
<feature type="transmembrane region" description="Helical" evidence="1">
    <location>
        <begin position="103"/>
        <end position="130"/>
    </location>
</feature>
<keyword evidence="1" id="KW-1133">Transmembrane helix</keyword>
<dbReference type="Gene3D" id="1.10.1760.20">
    <property type="match status" value="1"/>
</dbReference>
<dbReference type="AlphaFoldDB" id="A0A1M5TVE2"/>
<keyword evidence="1" id="KW-0812">Transmembrane</keyword>
<feature type="transmembrane region" description="Helical" evidence="1">
    <location>
        <begin position="12"/>
        <end position="33"/>
    </location>
</feature>
<evidence type="ECO:0008006" key="4">
    <source>
        <dbReference type="Google" id="ProtNLM"/>
    </source>
</evidence>
<feature type="transmembrane region" description="Helical" evidence="1">
    <location>
        <begin position="71"/>
        <end position="91"/>
    </location>
</feature>
<evidence type="ECO:0000313" key="2">
    <source>
        <dbReference type="EMBL" id="SHH54762.1"/>
    </source>
</evidence>
<dbReference type="Pfam" id="PF12822">
    <property type="entry name" value="ECF_trnsprt"/>
    <property type="match status" value="1"/>
</dbReference>
<proteinExistence type="predicted"/>
<dbReference type="STRING" id="1123282.SAMN02745823_00247"/>
<keyword evidence="3" id="KW-1185">Reference proteome</keyword>
<feature type="transmembrane region" description="Helical" evidence="1">
    <location>
        <begin position="40"/>
        <end position="65"/>
    </location>
</feature>
<protein>
    <recommendedName>
        <fullName evidence="4">ECF transporter S component</fullName>
    </recommendedName>
</protein>
<sequence length="179" mass="18664">MNKQTLWIVRTAIFLALLVVIQIATAPLGITLITGSLVNLILIMTVMTCGLSSGLVVAVISPFLAKLVGIGPLWVLIPFIALGNCGLVLIWQLVAKRAFKEKFIGTVVALVAGAAGKFLILYLVIVRLLIPLFLNLPAKQAATVSATFSLPQLATALIGGAVAVAALPAVKKARASRAS</sequence>
<organism evidence="2 3">
    <name type="scientific">Sporobacter termitidis DSM 10068</name>
    <dbReference type="NCBI Taxonomy" id="1123282"/>
    <lineage>
        <taxon>Bacteria</taxon>
        <taxon>Bacillati</taxon>
        <taxon>Bacillota</taxon>
        <taxon>Clostridia</taxon>
        <taxon>Eubacteriales</taxon>
        <taxon>Oscillospiraceae</taxon>
        <taxon>Sporobacter</taxon>
    </lineage>
</organism>
<evidence type="ECO:0000313" key="3">
    <source>
        <dbReference type="Proteomes" id="UP000183995"/>
    </source>
</evidence>
<accession>A0A1M5TVE2</accession>
<dbReference type="RefSeq" id="WP_073075816.1">
    <property type="nucleotide sequence ID" value="NZ_FQXV01000001.1"/>
</dbReference>
<dbReference type="GO" id="GO:0022857">
    <property type="term" value="F:transmembrane transporter activity"/>
    <property type="evidence" value="ECO:0007669"/>
    <property type="project" value="InterPro"/>
</dbReference>
<gene>
    <name evidence="2" type="ORF">SAMN02745823_00247</name>
</gene>
<feature type="transmembrane region" description="Helical" evidence="1">
    <location>
        <begin position="150"/>
        <end position="170"/>
    </location>
</feature>
<dbReference type="Proteomes" id="UP000183995">
    <property type="component" value="Unassembled WGS sequence"/>
</dbReference>
<reference evidence="2 3" key="1">
    <citation type="submission" date="2016-11" db="EMBL/GenBank/DDBJ databases">
        <authorList>
            <person name="Jaros S."/>
            <person name="Januszkiewicz K."/>
            <person name="Wedrychowicz H."/>
        </authorList>
    </citation>
    <scope>NUCLEOTIDE SEQUENCE [LARGE SCALE GENOMIC DNA]</scope>
    <source>
        <strain evidence="2 3">DSM 10068</strain>
    </source>
</reference>
<dbReference type="InterPro" id="IPR024529">
    <property type="entry name" value="ECF_trnsprt_substrate-spec"/>
</dbReference>
<name>A0A1M5TVE2_9FIRM</name>
<dbReference type="OrthoDB" id="9809154at2"/>
<evidence type="ECO:0000256" key="1">
    <source>
        <dbReference type="SAM" id="Phobius"/>
    </source>
</evidence>
<keyword evidence="1" id="KW-0472">Membrane</keyword>